<dbReference type="EMBL" id="CTRP01000014">
    <property type="protein sequence ID" value="CQR73608.1"/>
    <property type="molecule type" value="Genomic_DNA"/>
</dbReference>
<accession>A0A0U1L1P8</accession>
<dbReference type="InterPro" id="IPR010894">
    <property type="entry name" value="SpoVAD"/>
</dbReference>
<dbReference type="AlphaFoldDB" id="A0A0U1L1P8"/>
<protein>
    <submittedName>
        <fullName evidence="1">Stage V sporulation protein AD (SpoVAD)</fullName>
    </submittedName>
</protein>
<dbReference type="Proteomes" id="UP000049855">
    <property type="component" value="Unassembled WGS sequence"/>
</dbReference>
<keyword evidence="2" id="KW-1185">Reference proteome</keyword>
<proteinExistence type="predicted"/>
<sequence>MLQGHQTWVFQSKPTIIGSAAIGGPFEAQGNLADDFDLLHGDIWLGQDSYEQAEKNFWNKLVKLQLKKRNSKKRISSFFSVVI</sequence>
<evidence type="ECO:0000313" key="1">
    <source>
        <dbReference type="EMBL" id="CQR73608.1"/>
    </source>
</evidence>
<dbReference type="Pfam" id="PF07451">
    <property type="entry name" value="SpoVAD"/>
    <property type="match status" value="1"/>
</dbReference>
<organism evidence="1 2">
    <name type="scientific">Sporomusa ovata</name>
    <dbReference type="NCBI Taxonomy" id="2378"/>
    <lineage>
        <taxon>Bacteria</taxon>
        <taxon>Bacillati</taxon>
        <taxon>Bacillota</taxon>
        <taxon>Negativicutes</taxon>
        <taxon>Selenomonadales</taxon>
        <taxon>Sporomusaceae</taxon>
        <taxon>Sporomusa</taxon>
    </lineage>
</organism>
<gene>
    <name evidence="1" type="ORF">SpAn4DRAFT_0070</name>
</gene>
<name>A0A0U1L1P8_9FIRM</name>
<dbReference type="Gene3D" id="3.40.47.40">
    <property type="entry name" value="Stage V sporulation protein AD"/>
    <property type="match status" value="1"/>
</dbReference>
<dbReference type="InterPro" id="IPR038369">
    <property type="entry name" value="SpoVAD_sf"/>
</dbReference>
<reference evidence="2" key="1">
    <citation type="submission" date="2015-03" db="EMBL/GenBank/DDBJ databases">
        <authorList>
            <person name="Nijsse Bart"/>
        </authorList>
    </citation>
    <scope>NUCLEOTIDE SEQUENCE [LARGE SCALE GENOMIC DNA]</scope>
</reference>
<evidence type="ECO:0000313" key="2">
    <source>
        <dbReference type="Proteomes" id="UP000049855"/>
    </source>
</evidence>